<sequence>MKVRRLRPIQIACHVTDEGPPVAHVHCVAGEGLWQHPDYLEIEHADPAAAVEDEIARVHVGLGEDERVVAEIHRRWSRVFRDPLESLFRRSSMGLDQGISMAWWGSEL</sequence>
<organism evidence="1 2">
    <name type="scientific">Dentipellis fragilis</name>
    <dbReference type="NCBI Taxonomy" id="205917"/>
    <lineage>
        <taxon>Eukaryota</taxon>
        <taxon>Fungi</taxon>
        <taxon>Dikarya</taxon>
        <taxon>Basidiomycota</taxon>
        <taxon>Agaricomycotina</taxon>
        <taxon>Agaricomycetes</taxon>
        <taxon>Russulales</taxon>
        <taxon>Hericiaceae</taxon>
        <taxon>Dentipellis</taxon>
    </lineage>
</organism>
<reference evidence="1 2" key="1">
    <citation type="submission" date="2019-02" db="EMBL/GenBank/DDBJ databases">
        <title>Genome sequencing of the rare red list fungi Dentipellis fragilis.</title>
        <authorList>
            <person name="Buettner E."/>
            <person name="Kellner H."/>
        </authorList>
    </citation>
    <scope>NUCLEOTIDE SEQUENCE [LARGE SCALE GENOMIC DNA]</scope>
    <source>
        <strain evidence="1 2">DSM 105465</strain>
    </source>
</reference>
<evidence type="ECO:0000313" key="1">
    <source>
        <dbReference type="EMBL" id="TFY50326.1"/>
    </source>
</evidence>
<protein>
    <submittedName>
        <fullName evidence="1">Uncharacterized protein</fullName>
    </submittedName>
</protein>
<accession>A0A4Y9XK41</accession>
<name>A0A4Y9XK41_9AGAM</name>
<gene>
    <name evidence="1" type="ORF">EVG20_g11585</name>
</gene>
<dbReference type="AlphaFoldDB" id="A0A4Y9XK41"/>
<keyword evidence="2" id="KW-1185">Reference proteome</keyword>
<comment type="caution">
    <text evidence="1">The sequence shown here is derived from an EMBL/GenBank/DDBJ whole genome shotgun (WGS) entry which is preliminary data.</text>
</comment>
<dbReference type="Proteomes" id="UP000298327">
    <property type="component" value="Unassembled WGS sequence"/>
</dbReference>
<evidence type="ECO:0000313" key="2">
    <source>
        <dbReference type="Proteomes" id="UP000298327"/>
    </source>
</evidence>
<dbReference type="EMBL" id="SEOQ01001882">
    <property type="protein sequence ID" value="TFY50326.1"/>
    <property type="molecule type" value="Genomic_DNA"/>
</dbReference>
<proteinExistence type="predicted"/>